<dbReference type="InterPro" id="IPR052927">
    <property type="entry name" value="DCC_oxidoreductase"/>
</dbReference>
<dbReference type="PANTHER" id="PTHR33639:SF2">
    <property type="entry name" value="DUF393 DOMAIN-CONTAINING PROTEIN"/>
    <property type="match status" value="1"/>
</dbReference>
<dbReference type="EMBL" id="BLJN01000001">
    <property type="protein sequence ID" value="GFE79412.1"/>
    <property type="molecule type" value="Genomic_DNA"/>
</dbReference>
<reference evidence="2" key="1">
    <citation type="submission" date="2020-01" db="EMBL/GenBank/DDBJ databases">
        <title>'Steroidobacter agaridevorans' sp. nov., agar-degrading bacteria isolated from rhizosphere soils.</title>
        <authorList>
            <person name="Ikenaga M."/>
            <person name="Kataoka M."/>
            <person name="Murouchi A."/>
            <person name="Katsuragi S."/>
            <person name="Sakai M."/>
        </authorList>
    </citation>
    <scope>NUCLEOTIDE SEQUENCE [LARGE SCALE GENOMIC DNA]</scope>
    <source>
        <strain evidence="2">YU21-B</strain>
    </source>
</reference>
<proteinExistence type="predicted"/>
<name>A0A829Y9V9_9GAMM</name>
<comment type="caution">
    <text evidence="1">The sequence shown here is derived from an EMBL/GenBank/DDBJ whole genome shotgun (WGS) entry which is preliminary data.</text>
</comment>
<protein>
    <submittedName>
        <fullName evidence="1">Membrane protein</fullName>
    </submittedName>
</protein>
<sequence>MDRVLVFDGVCVLCGHWVGFVLEHDRHRLYKFAAMQTATGRELLRSHGLDPNDPQSFLLLEGGRGYMDTDALIRVLKSFGGRWRAVATLIQLTPRFLRDALYRATARNRYKLFGRHDVCIVPSAQTADRFLS</sequence>
<dbReference type="AlphaFoldDB" id="A0A829Y9V9"/>
<dbReference type="Proteomes" id="UP000445000">
    <property type="component" value="Unassembled WGS sequence"/>
</dbReference>
<dbReference type="RefSeq" id="WP_161811085.1">
    <property type="nucleotide sequence ID" value="NZ_BLJN01000001.1"/>
</dbReference>
<keyword evidence="2" id="KW-1185">Reference proteome</keyword>
<dbReference type="GO" id="GO:0015035">
    <property type="term" value="F:protein-disulfide reductase activity"/>
    <property type="evidence" value="ECO:0007669"/>
    <property type="project" value="InterPro"/>
</dbReference>
<dbReference type="InterPro" id="IPR007263">
    <property type="entry name" value="DCC1-like"/>
</dbReference>
<accession>A0A829Y9V9</accession>
<dbReference type="PANTHER" id="PTHR33639">
    <property type="entry name" value="THIOL-DISULFIDE OXIDOREDUCTASE DCC"/>
    <property type="match status" value="1"/>
</dbReference>
<evidence type="ECO:0000313" key="2">
    <source>
        <dbReference type="Proteomes" id="UP000445000"/>
    </source>
</evidence>
<evidence type="ECO:0000313" key="1">
    <source>
        <dbReference type="EMBL" id="GFE79412.1"/>
    </source>
</evidence>
<gene>
    <name evidence="1" type="ORF">GCM10011487_14120</name>
</gene>
<dbReference type="Pfam" id="PF04134">
    <property type="entry name" value="DCC1-like"/>
    <property type="match status" value="1"/>
</dbReference>
<organism evidence="1 2">
    <name type="scientific">Steroidobacter agaridevorans</name>
    <dbReference type="NCBI Taxonomy" id="2695856"/>
    <lineage>
        <taxon>Bacteria</taxon>
        <taxon>Pseudomonadati</taxon>
        <taxon>Pseudomonadota</taxon>
        <taxon>Gammaproteobacteria</taxon>
        <taxon>Steroidobacterales</taxon>
        <taxon>Steroidobacteraceae</taxon>
        <taxon>Steroidobacter</taxon>
    </lineage>
</organism>